<evidence type="ECO:0000313" key="1">
    <source>
        <dbReference type="EMBL" id="CAE0047709.1"/>
    </source>
</evidence>
<dbReference type="EMBL" id="HBHW01020216">
    <property type="protein sequence ID" value="CAE0047709.1"/>
    <property type="molecule type" value="Transcribed_RNA"/>
</dbReference>
<proteinExistence type="predicted"/>
<protein>
    <submittedName>
        <fullName evidence="1">Uncharacterized protein</fullName>
    </submittedName>
</protein>
<accession>A0A7S2ZQB3</accession>
<name>A0A7S2ZQB3_9RHOD</name>
<gene>
    <name evidence="1" type="ORF">RMAR00112_LOCUS15690</name>
</gene>
<reference evidence="1" key="1">
    <citation type="submission" date="2021-01" db="EMBL/GenBank/DDBJ databases">
        <authorList>
            <person name="Corre E."/>
            <person name="Pelletier E."/>
            <person name="Niang G."/>
            <person name="Scheremetjew M."/>
            <person name="Finn R."/>
            <person name="Kale V."/>
            <person name="Holt S."/>
            <person name="Cochrane G."/>
            <person name="Meng A."/>
            <person name="Brown T."/>
            <person name="Cohen L."/>
        </authorList>
    </citation>
    <scope>NUCLEOTIDE SEQUENCE</scope>
    <source>
        <strain evidence="1">CCMP 769</strain>
    </source>
</reference>
<organism evidence="1">
    <name type="scientific">Rhodosorus marinus</name>
    <dbReference type="NCBI Taxonomy" id="101924"/>
    <lineage>
        <taxon>Eukaryota</taxon>
        <taxon>Rhodophyta</taxon>
        <taxon>Stylonematophyceae</taxon>
        <taxon>Stylonematales</taxon>
        <taxon>Stylonemataceae</taxon>
        <taxon>Rhodosorus</taxon>
    </lineage>
</organism>
<dbReference type="AlphaFoldDB" id="A0A7S2ZQB3"/>
<sequence length="104" mass="11918">MLLPLTTIIPIDGRESSGALVSTASSRTMFMNWSYPRRTPSTPRLPFSCSDNFLSINLFISGKYLLILKLLQKITTEYFKKTKVKDPKALLFPLPKLQRIPNNW</sequence>